<comment type="similarity">
    <text evidence="8">Belongs to the cytochrome P450 family.</text>
</comment>
<sequence>MEFHLSSPSIIAAIFFATLITFLLQILNRKRLVDSKEPPKAKGSWPIIGHLHFLGGSRLPHHVLADMAEEYGPIFTMKLGAHNALVVSSGEIAKECFTTCDKIFSSRPKSMAAEIMGYNYALVGLSPYGEYWRQVRKMLTLEVLSQRRVEMLQHVRVSELQASMKDIYEMWQNNQEVEGSDMVKVELAGWFGNMILNVVLRILSGKRFQLKDKEGVRSQRAVRDFFELVGTFVVSDFIPLLKGLDLGGHKKKMKIAGKEMDGILERWLKEHKREKESGKKNEGVFIDVMISILQDASQEDFPGYDHDTVIKASCLAILIAASDSMAVTLTWTLSLMLNNPKTLKIAQDEIDEHVGRERLVEQSDMKKLVYIQAIIKETLRLHPPGPLSIPHESTEDCVVSGYIIPKGTRLFVNLWKMHRDPNVWSDPYEFQPERFLTSHKDIDLKGNNFELLPFSSGRRMCPGIFFALESLPFTLASVLQQFMITKTSDEPIDMTEGVGLTTNRATPLEVFIAPRLSLNMYSTCT</sequence>
<evidence type="ECO:0000256" key="4">
    <source>
        <dbReference type="ARBA" id="ARBA00023002"/>
    </source>
</evidence>
<gene>
    <name evidence="10" type="ORF">SSX86_014035</name>
</gene>
<dbReference type="GO" id="GO:0005506">
    <property type="term" value="F:iron ion binding"/>
    <property type="evidence" value="ECO:0007669"/>
    <property type="project" value="InterPro"/>
</dbReference>
<dbReference type="FunFam" id="1.10.630.10:FF:000026">
    <property type="entry name" value="Cytochrome P450 82C4"/>
    <property type="match status" value="1"/>
</dbReference>
<feature type="transmembrane region" description="Helical" evidence="9">
    <location>
        <begin position="6"/>
        <end position="27"/>
    </location>
</feature>
<reference evidence="10 11" key="1">
    <citation type="submission" date="2024-04" db="EMBL/GenBank/DDBJ databases">
        <title>The reference genome of an endangered Asteraceae, Deinandra increscens subsp. villosa, native to the Central Coast of California.</title>
        <authorList>
            <person name="Guilliams M."/>
            <person name="Hasenstab-Lehman K."/>
            <person name="Meyer R."/>
            <person name="Mcevoy S."/>
        </authorList>
    </citation>
    <scope>NUCLEOTIDE SEQUENCE [LARGE SCALE GENOMIC DNA]</scope>
    <source>
        <tissue evidence="10">Leaf</tissue>
    </source>
</reference>
<dbReference type="CDD" id="cd20654">
    <property type="entry name" value="CYP82"/>
    <property type="match status" value="1"/>
</dbReference>
<evidence type="ECO:0000256" key="5">
    <source>
        <dbReference type="ARBA" id="ARBA00023004"/>
    </source>
</evidence>
<dbReference type="GO" id="GO:0020037">
    <property type="term" value="F:heme binding"/>
    <property type="evidence" value="ECO:0007669"/>
    <property type="project" value="InterPro"/>
</dbReference>
<accession>A0AAP0D5P4</accession>
<dbReference type="InterPro" id="IPR050651">
    <property type="entry name" value="Plant_Cytochrome_P450_Monoox"/>
</dbReference>
<evidence type="ECO:0000313" key="11">
    <source>
        <dbReference type="Proteomes" id="UP001408789"/>
    </source>
</evidence>
<keyword evidence="2 7" id="KW-0349">Heme</keyword>
<dbReference type="PRINTS" id="PR00463">
    <property type="entry name" value="EP450I"/>
</dbReference>
<dbReference type="InterPro" id="IPR001128">
    <property type="entry name" value="Cyt_P450"/>
</dbReference>
<dbReference type="PROSITE" id="PS00086">
    <property type="entry name" value="CYTOCHROME_P450"/>
    <property type="match status" value="1"/>
</dbReference>
<keyword evidence="3 7" id="KW-0479">Metal-binding</keyword>
<dbReference type="PANTHER" id="PTHR47947:SF43">
    <property type="entry name" value="CYTOCHROME P450-RELATED"/>
    <property type="match status" value="1"/>
</dbReference>
<evidence type="ECO:0000256" key="3">
    <source>
        <dbReference type="ARBA" id="ARBA00022723"/>
    </source>
</evidence>
<dbReference type="SUPFAM" id="SSF48264">
    <property type="entry name" value="Cytochrome P450"/>
    <property type="match status" value="1"/>
</dbReference>
<evidence type="ECO:0000256" key="6">
    <source>
        <dbReference type="ARBA" id="ARBA00023033"/>
    </source>
</evidence>
<dbReference type="InterPro" id="IPR002401">
    <property type="entry name" value="Cyt_P450_E_grp-I"/>
</dbReference>
<comment type="cofactor">
    <cofactor evidence="1 7">
        <name>heme</name>
        <dbReference type="ChEBI" id="CHEBI:30413"/>
    </cofactor>
</comment>
<dbReference type="GO" id="GO:0004497">
    <property type="term" value="F:monooxygenase activity"/>
    <property type="evidence" value="ECO:0007669"/>
    <property type="project" value="UniProtKB-KW"/>
</dbReference>
<keyword evidence="9" id="KW-0812">Transmembrane</keyword>
<dbReference type="Proteomes" id="UP001408789">
    <property type="component" value="Unassembled WGS sequence"/>
</dbReference>
<keyword evidence="5 7" id="KW-0408">Iron</keyword>
<evidence type="ECO:0000313" key="10">
    <source>
        <dbReference type="EMBL" id="KAK9066712.1"/>
    </source>
</evidence>
<evidence type="ECO:0000256" key="7">
    <source>
        <dbReference type="PIRSR" id="PIRSR602401-1"/>
    </source>
</evidence>
<evidence type="ECO:0000256" key="1">
    <source>
        <dbReference type="ARBA" id="ARBA00001971"/>
    </source>
</evidence>
<dbReference type="Gene3D" id="1.10.630.10">
    <property type="entry name" value="Cytochrome P450"/>
    <property type="match status" value="1"/>
</dbReference>
<keyword evidence="11" id="KW-1185">Reference proteome</keyword>
<dbReference type="InterPro" id="IPR017972">
    <property type="entry name" value="Cyt_P450_CS"/>
</dbReference>
<dbReference type="PANTHER" id="PTHR47947">
    <property type="entry name" value="CYTOCHROME P450 82C3-RELATED"/>
    <property type="match status" value="1"/>
</dbReference>
<comment type="caution">
    <text evidence="10">The sequence shown here is derived from an EMBL/GenBank/DDBJ whole genome shotgun (WGS) entry which is preliminary data.</text>
</comment>
<keyword evidence="9" id="KW-1133">Transmembrane helix</keyword>
<keyword evidence="6 8" id="KW-0503">Monooxygenase</keyword>
<dbReference type="Pfam" id="PF00067">
    <property type="entry name" value="p450"/>
    <property type="match status" value="1"/>
</dbReference>
<evidence type="ECO:0008006" key="12">
    <source>
        <dbReference type="Google" id="ProtNLM"/>
    </source>
</evidence>
<dbReference type="EMBL" id="JBCNJP010000015">
    <property type="protein sequence ID" value="KAK9066712.1"/>
    <property type="molecule type" value="Genomic_DNA"/>
</dbReference>
<keyword evidence="9" id="KW-0472">Membrane</keyword>
<keyword evidence="4 8" id="KW-0560">Oxidoreductase</keyword>
<evidence type="ECO:0000256" key="9">
    <source>
        <dbReference type="SAM" id="Phobius"/>
    </source>
</evidence>
<dbReference type="AlphaFoldDB" id="A0AAP0D5P4"/>
<feature type="binding site" description="axial binding residue" evidence="7">
    <location>
        <position position="461"/>
    </location>
    <ligand>
        <name>heme</name>
        <dbReference type="ChEBI" id="CHEBI:30413"/>
    </ligand>
    <ligandPart>
        <name>Fe</name>
        <dbReference type="ChEBI" id="CHEBI:18248"/>
    </ligandPart>
</feature>
<protein>
    <recommendedName>
        <fullName evidence="12">Cytochrome P450</fullName>
    </recommendedName>
</protein>
<dbReference type="PRINTS" id="PR00385">
    <property type="entry name" value="P450"/>
</dbReference>
<dbReference type="InterPro" id="IPR036396">
    <property type="entry name" value="Cyt_P450_sf"/>
</dbReference>
<evidence type="ECO:0000256" key="8">
    <source>
        <dbReference type="RuleBase" id="RU000461"/>
    </source>
</evidence>
<name>A0AAP0D5P4_9ASTR</name>
<evidence type="ECO:0000256" key="2">
    <source>
        <dbReference type="ARBA" id="ARBA00022617"/>
    </source>
</evidence>
<proteinExistence type="inferred from homology"/>
<dbReference type="GO" id="GO:0016705">
    <property type="term" value="F:oxidoreductase activity, acting on paired donors, with incorporation or reduction of molecular oxygen"/>
    <property type="evidence" value="ECO:0007669"/>
    <property type="project" value="InterPro"/>
</dbReference>
<organism evidence="10 11">
    <name type="scientific">Deinandra increscens subsp. villosa</name>
    <dbReference type="NCBI Taxonomy" id="3103831"/>
    <lineage>
        <taxon>Eukaryota</taxon>
        <taxon>Viridiplantae</taxon>
        <taxon>Streptophyta</taxon>
        <taxon>Embryophyta</taxon>
        <taxon>Tracheophyta</taxon>
        <taxon>Spermatophyta</taxon>
        <taxon>Magnoliopsida</taxon>
        <taxon>eudicotyledons</taxon>
        <taxon>Gunneridae</taxon>
        <taxon>Pentapetalae</taxon>
        <taxon>asterids</taxon>
        <taxon>campanulids</taxon>
        <taxon>Asterales</taxon>
        <taxon>Asteraceae</taxon>
        <taxon>Asteroideae</taxon>
        <taxon>Heliantheae alliance</taxon>
        <taxon>Madieae</taxon>
        <taxon>Madiinae</taxon>
        <taxon>Deinandra</taxon>
    </lineage>
</organism>